<name>A0A1M7QY63_9ACTN</name>
<dbReference type="OrthoDB" id="3618826at2"/>
<accession>A0A1M7QY63</accession>
<evidence type="ECO:0000313" key="1">
    <source>
        <dbReference type="EMBL" id="SHN37054.1"/>
    </source>
</evidence>
<protein>
    <submittedName>
        <fullName evidence="1">Uncharacterized protein</fullName>
    </submittedName>
</protein>
<reference evidence="1 2" key="1">
    <citation type="submission" date="2016-11" db="EMBL/GenBank/DDBJ databases">
        <authorList>
            <person name="Jaros S."/>
            <person name="Januszkiewicz K."/>
            <person name="Wedrychowicz H."/>
        </authorList>
    </citation>
    <scope>NUCLEOTIDE SEQUENCE [LARGE SCALE GENOMIC DNA]</scope>
    <source>
        <strain evidence="1 2">CGMCC 4.2025</strain>
    </source>
</reference>
<dbReference type="RefSeq" id="WP_073503018.1">
    <property type="nucleotide sequence ID" value="NZ_FRBI01000049.1"/>
</dbReference>
<proteinExistence type="predicted"/>
<evidence type="ECO:0000313" key="2">
    <source>
        <dbReference type="Proteomes" id="UP000184111"/>
    </source>
</evidence>
<dbReference type="EMBL" id="FRBI01000049">
    <property type="protein sequence ID" value="SHN37054.1"/>
    <property type="molecule type" value="Genomic_DNA"/>
</dbReference>
<keyword evidence="2" id="KW-1185">Reference proteome</keyword>
<sequence>MGASDREYVTPYMGEIEATLEALHKQVFQEEYGDGGRYGSLVEFYRDVESIGVSGTHTVLDVVRVVTTTDAPDEESEEDFSTLRPLSPERITHHLGVKHPTVQQFRACRTLNEEAGMRWNGFYILLYTDGEPTHVGVFDASGD</sequence>
<dbReference type="AlphaFoldDB" id="A0A1M7QY63"/>
<gene>
    <name evidence="1" type="ORF">SAMN05216499_1497</name>
</gene>
<organism evidence="1 2">
    <name type="scientific">Actinacidiphila paucisporea</name>
    <dbReference type="NCBI Taxonomy" id="310782"/>
    <lineage>
        <taxon>Bacteria</taxon>
        <taxon>Bacillati</taxon>
        <taxon>Actinomycetota</taxon>
        <taxon>Actinomycetes</taxon>
        <taxon>Kitasatosporales</taxon>
        <taxon>Streptomycetaceae</taxon>
        <taxon>Actinacidiphila</taxon>
    </lineage>
</organism>
<dbReference type="Proteomes" id="UP000184111">
    <property type="component" value="Unassembled WGS sequence"/>
</dbReference>